<sequence>MNPHFLRHFIITCHRITKFTINSGSNPKIPKSLQNGLLMGFATYISYNFG</sequence>
<accession>A0A0P7B480</accession>
<organism evidence="1 2">
    <name type="scientific">Croceitalea dokdonensis DOKDO 023</name>
    <dbReference type="NCBI Taxonomy" id="1300341"/>
    <lineage>
        <taxon>Bacteria</taxon>
        <taxon>Pseudomonadati</taxon>
        <taxon>Bacteroidota</taxon>
        <taxon>Flavobacteriia</taxon>
        <taxon>Flavobacteriales</taxon>
        <taxon>Flavobacteriaceae</taxon>
        <taxon>Croceitalea</taxon>
    </lineage>
</organism>
<gene>
    <name evidence="1" type="ORF">I595_397</name>
</gene>
<dbReference type="STRING" id="1300341.I595_397"/>
<evidence type="ECO:0000313" key="1">
    <source>
        <dbReference type="EMBL" id="KPM33494.1"/>
    </source>
</evidence>
<dbReference type="Proteomes" id="UP000050280">
    <property type="component" value="Unassembled WGS sequence"/>
</dbReference>
<dbReference type="EMBL" id="LDJX01000001">
    <property type="protein sequence ID" value="KPM33494.1"/>
    <property type="molecule type" value="Genomic_DNA"/>
</dbReference>
<protein>
    <submittedName>
        <fullName evidence="1">Uncharacterized protein</fullName>
    </submittedName>
</protein>
<dbReference type="AlphaFoldDB" id="A0A0P7B480"/>
<reference evidence="1 2" key="1">
    <citation type="submission" date="2015-09" db="EMBL/GenBank/DDBJ databases">
        <title>Genome sequence of the marine flavobacterium Croceitalea dokdonensis DOKDO 023 that contains proton- and sodium-pumping rhodopsins.</title>
        <authorList>
            <person name="Kwon S.-K."/>
            <person name="Lee H.K."/>
            <person name="Kwak M.-J."/>
            <person name="Kim J.F."/>
        </authorList>
    </citation>
    <scope>NUCLEOTIDE SEQUENCE [LARGE SCALE GENOMIC DNA]</scope>
    <source>
        <strain evidence="1 2">DOKDO 023</strain>
    </source>
</reference>
<evidence type="ECO:0000313" key="2">
    <source>
        <dbReference type="Proteomes" id="UP000050280"/>
    </source>
</evidence>
<proteinExistence type="predicted"/>
<comment type="caution">
    <text evidence="1">The sequence shown here is derived from an EMBL/GenBank/DDBJ whole genome shotgun (WGS) entry which is preliminary data.</text>
</comment>
<name>A0A0P7B480_9FLAO</name>
<keyword evidence="2" id="KW-1185">Reference proteome</keyword>